<organism evidence="2 3">
    <name type="scientific">Capillimicrobium parvum</name>
    <dbReference type="NCBI Taxonomy" id="2884022"/>
    <lineage>
        <taxon>Bacteria</taxon>
        <taxon>Bacillati</taxon>
        <taxon>Actinomycetota</taxon>
        <taxon>Thermoleophilia</taxon>
        <taxon>Solirubrobacterales</taxon>
        <taxon>Capillimicrobiaceae</taxon>
        <taxon>Capillimicrobium</taxon>
    </lineage>
</organism>
<dbReference type="GO" id="GO:0043770">
    <property type="term" value="F:demethylmenaquinone methyltransferase activity"/>
    <property type="evidence" value="ECO:0007669"/>
    <property type="project" value="UniProtKB-EC"/>
</dbReference>
<dbReference type="EC" id="2.1.1.163" evidence="2"/>
<dbReference type="AlphaFoldDB" id="A0A9E6XXI2"/>
<feature type="domain" description="Methyltransferase" evidence="1">
    <location>
        <begin position="53"/>
        <end position="150"/>
    </location>
</feature>
<proteinExistence type="predicted"/>
<keyword evidence="3" id="KW-1185">Reference proteome</keyword>
<dbReference type="KEGG" id="sbae:DSM104329_02660"/>
<dbReference type="CDD" id="cd02440">
    <property type="entry name" value="AdoMet_MTases"/>
    <property type="match status" value="1"/>
</dbReference>
<sequence>MAQDPDDFRSTARDRWERAAQGWGNQRGWWDRSTEPVSAWMIEAIDPQPGQTILELAAGPGDVGLRIADRIKPEGRVIATDGAEAMVEVLRERAHARGLSEVVEAKAMEAEWIDLAAASVDAVVCRWGYMLLADPGAALRETRRVLKPGGRLALAAWDEPKANPWSSAVGRELADRGLIEVDPAAPGQFFWRDQAVITEALEDAGFTDVTVDTVRFTLQYQDPDSWWDVQIDMSPVLANTLVSVDPAARDDIMEAAQAQLAEYEQEDGSLEVPASAHVARAEA</sequence>
<evidence type="ECO:0000313" key="3">
    <source>
        <dbReference type="Proteomes" id="UP001162834"/>
    </source>
</evidence>
<accession>A0A9E6XXI2</accession>
<keyword evidence="2" id="KW-0808">Transferase</keyword>
<dbReference type="PANTHER" id="PTHR43591">
    <property type="entry name" value="METHYLTRANSFERASE"/>
    <property type="match status" value="1"/>
</dbReference>
<dbReference type="Proteomes" id="UP001162834">
    <property type="component" value="Chromosome"/>
</dbReference>
<dbReference type="InterPro" id="IPR029063">
    <property type="entry name" value="SAM-dependent_MTases_sf"/>
</dbReference>
<keyword evidence="2" id="KW-0489">Methyltransferase</keyword>
<dbReference type="Pfam" id="PF13649">
    <property type="entry name" value="Methyltransf_25"/>
    <property type="match status" value="1"/>
</dbReference>
<protein>
    <submittedName>
        <fullName evidence="2">2-methoxy-6-polyprenyl-1,4-benzoquinol methylase, mitochondrial</fullName>
        <ecNumber evidence="2">2.1.1.163</ecNumber>
    </submittedName>
</protein>
<dbReference type="PANTHER" id="PTHR43591:SF24">
    <property type="entry name" value="2-METHOXY-6-POLYPRENYL-1,4-BENZOQUINOL METHYLASE, MITOCHONDRIAL"/>
    <property type="match status" value="1"/>
</dbReference>
<gene>
    <name evidence="2" type="ORF">DSM104329_02660</name>
</gene>
<dbReference type="Gene3D" id="3.40.50.150">
    <property type="entry name" value="Vaccinia Virus protein VP39"/>
    <property type="match status" value="1"/>
</dbReference>
<dbReference type="GO" id="GO:0032259">
    <property type="term" value="P:methylation"/>
    <property type="evidence" value="ECO:0007669"/>
    <property type="project" value="UniProtKB-KW"/>
</dbReference>
<reference evidence="2" key="1">
    <citation type="journal article" date="2022" name="Int. J. Syst. Evol. Microbiol.">
        <title>Pseudomonas aegrilactucae sp. nov. and Pseudomonas morbosilactucae sp. nov., pathogens causing bacterial rot of lettuce in Japan.</title>
        <authorList>
            <person name="Sawada H."/>
            <person name="Fujikawa T."/>
            <person name="Satou M."/>
        </authorList>
    </citation>
    <scope>NUCLEOTIDE SEQUENCE</scope>
    <source>
        <strain evidence="2">0166_1</strain>
    </source>
</reference>
<evidence type="ECO:0000313" key="2">
    <source>
        <dbReference type="EMBL" id="UGS36259.1"/>
    </source>
</evidence>
<name>A0A9E6XXI2_9ACTN</name>
<dbReference type="RefSeq" id="WP_259315933.1">
    <property type="nucleotide sequence ID" value="NZ_CP087164.1"/>
</dbReference>
<dbReference type="InterPro" id="IPR041698">
    <property type="entry name" value="Methyltransf_25"/>
</dbReference>
<dbReference type="EMBL" id="CP087164">
    <property type="protein sequence ID" value="UGS36259.1"/>
    <property type="molecule type" value="Genomic_DNA"/>
</dbReference>
<dbReference type="SUPFAM" id="SSF53335">
    <property type="entry name" value="S-adenosyl-L-methionine-dependent methyltransferases"/>
    <property type="match status" value="1"/>
</dbReference>
<evidence type="ECO:0000259" key="1">
    <source>
        <dbReference type="Pfam" id="PF13649"/>
    </source>
</evidence>